<dbReference type="Pfam" id="PF13243">
    <property type="entry name" value="SQHop_cyclase_C"/>
    <property type="match status" value="1"/>
</dbReference>
<evidence type="ECO:0000256" key="1">
    <source>
        <dbReference type="ARBA" id="ARBA00009755"/>
    </source>
</evidence>
<gene>
    <name evidence="5" type="ORF">GBAR_LOCUS4154</name>
</gene>
<feature type="domain" description="Squalene cyclase N-terminal" evidence="4">
    <location>
        <begin position="75"/>
        <end position="226"/>
    </location>
</feature>
<evidence type="ECO:0000313" key="6">
    <source>
        <dbReference type="Proteomes" id="UP001174909"/>
    </source>
</evidence>
<dbReference type="Proteomes" id="UP001174909">
    <property type="component" value="Unassembled WGS sequence"/>
</dbReference>
<dbReference type="InterPro" id="IPR018333">
    <property type="entry name" value="Squalene_cyclase"/>
</dbReference>
<evidence type="ECO:0000259" key="3">
    <source>
        <dbReference type="Pfam" id="PF13243"/>
    </source>
</evidence>
<dbReference type="InterPro" id="IPR008930">
    <property type="entry name" value="Terpenoid_cyclase/PrenylTrfase"/>
</dbReference>
<evidence type="ECO:0000259" key="4">
    <source>
        <dbReference type="Pfam" id="PF13249"/>
    </source>
</evidence>
<dbReference type="Pfam" id="PF13249">
    <property type="entry name" value="SQHop_cyclase_N"/>
    <property type="match status" value="1"/>
</dbReference>
<comment type="caution">
    <text evidence="5">The sequence shown here is derived from an EMBL/GenBank/DDBJ whole genome shotgun (WGS) entry which is preliminary data.</text>
</comment>
<evidence type="ECO:0000256" key="2">
    <source>
        <dbReference type="ARBA" id="ARBA00022737"/>
    </source>
</evidence>
<dbReference type="GO" id="GO:0016104">
    <property type="term" value="P:triterpenoid biosynthetic process"/>
    <property type="evidence" value="ECO:0007669"/>
    <property type="project" value="InterPro"/>
</dbReference>
<feature type="domain" description="Squalene cyclase C-terminal" evidence="3">
    <location>
        <begin position="234"/>
        <end position="282"/>
    </location>
</feature>
<organism evidence="5 6">
    <name type="scientific">Geodia barretti</name>
    <name type="common">Barrett's horny sponge</name>
    <dbReference type="NCBI Taxonomy" id="519541"/>
    <lineage>
        <taxon>Eukaryota</taxon>
        <taxon>Metazoa</taxon>
        <taxon>Porifera</taxon>
        <taxon>Demospongiae</taxon>
        <taxon>Heteroscleromorpha</taxon>
        <taxon>Tetractinellida</taxon>
        <taxon>Astrophorina</taxon>
        <taxon>Geodiidae</taxon>
        <taxon>Geodia</taxon>
    </lineage>
</organism>
<reference evidence="5" key="1">
    <citation type="submission" date="2023-03" db="EMBL/GenBank/DDBJ databases">
        <authorList>
            <person name="Steffen K."/>
            <person name="Cardenas P."/>
        </authorList>
    </citation>
    <scope>NUCLEOTIDE SEQUENCE</scope>
</reference>
<dbReference type="Gene3D" id="1.50.10.20">
    <property type="match status" value="2"/>
</dbReference>
<dbReference type="GO" id="GO:0005811">
    <property type="term" value="C:lipid droplet"/>
    <property type="evidence" value="ECO:0007669"/>
    <property type="project" value="InterPro"/>
</dbReference>
<dbReference type="PANTHER" id="PTHR11764">
    <property type="entry name" value="TERPENE CYCLASE/MUTASE FAMILY MEMBER"/>
    <property type="match status" value="1"/>
</dbReference>
<proteinExistence type="inferred from homology"/>
<accession>A0AA35R6Z0</accession>
<evidence type="ECO:0000313" key="5">
    <source>
        <dbReference type="EMBL" id="CAI8005328.1"/>
    </source>
</evidence>
<name>A0AA35R6Z0_GEOBA</name>
<dbReference type="EMBL" id="CASHTH010000599">
    <property type="protein sequence ID" value="CAI8005328.1"/>
    <property type="molecule type" value="Genomic_DNA"/>
</dbReference>
<keyword evidence="6" id="KW-1185">Reference proteome</keyword>
<dbReference type="AlphaFoldDB" id="A0AA35R6Z0"/>
<dbReference type="GO" id="GO:0016866">
    <property type="term" value="F:intramolecular transferase activity"/>
    <property type="evidence" value="ECO:0007669"/>
    <property type="project" value="InterPro"/>
</dbReference>
<sequence>MADSAIPLLNGLAKQAGLVDRAKRAISHSHSYFRDAQHPDGYWWGEFGIEPHDGGRVPDAKSLPRTWPATPQISAQLTSAREFILSRGGVPKTRVFTKIWLALFGQWDWSGTPNLPPELILLPSWAPFNIYEFSSWARATIVPMSIILTERPYCPVPDDAGIDELYPHGHWTGSWSTKKQTVPGEAFSRRGFIRLLPLHHAGEDEFSDALNKGFDGFDSFAIEDEETCTVQACVSPVWDTCLAQVALLESGLAPDDPMVQSSTRWLVNNQILEEGDWSVRAKGNAARRLGFRVP</sequence>
<dbReference type="InterPro" id="IPR032697">
    <property type="entry name" value="SQ_cyclase_N"/>
</dbReference>
<comment type="similarity">
    <text evidence="1">Belongs to the terpene cyclase/mutase family.</text>
</comment>
<dbReference type="SUPFAM" id="SSF48239">
    <property type="entry name" value="Terpenoid cyclases/Protein prenyltransferases"/>
    <property type="match status" value="2"/>
</dbReference>
<protein>
    <submittedName>
        <fullName evidence="5">Dammaradiene synthase</fullName>
    </submittedName>
</protein>
<dbReference type="InterPro" id="IPR032696">
    <property type="entry name" value="SQ_cyclase_C"/>
</dbReference>
<dbReference type="PANTHER" id="PTHR11764:SF20">
    <property type="entry name" value="LANOSTEROL SYNTHASE"/>
    <property type="match status" value="1"/>
</dbReference>
<keyword evidence="2" id="KW-0677">Repeat</keyword>